<dbReference type="FunFam" id="3.40.1180.10:FF:000001">
    <property type="entry name" value="(2E,6E)-farnesyl-diphosphate-specific ditrans,polycis-undecaprenyl-diphosphate synthase"/>
    <property type="match status" value="1"/>
</dbReference>
<protein>
    <recommendedName>
        <fullName evidence="2">Isoprenyl transferase</fullName>
        <ecNumber evidence="2">2.5.1.-</ecNumber>
    </recommendedName>
</protein>
<dbReference type="PANTHER" id="PTHR10291">
    <property type="entry name" value="DEHYDRODOLICHYL DIPHOSPHATE SYNTHASE FAMILY MEMBER"/>
    <property type="match status" value="1"/>
</dbReference>
<feature type="binding site" evidence="2">
    <location>
        <begin position="79"/>
        <end position="81"/>
    </location>
    <ligand>
        <name>substrate</name>
    </ligand>
</feature>
<dbReference type="RefSeq" id="WP_089523103.1">
    <property type="nucleotide sequence ID" value="NZ_NMUQ01000001.1"/>
</dbReference>
<comment type="caution">
    <text evidence="4">The sequence shown here is derived from an EMBL/GenBank/DDBJ whole genome shotgun (WGS) entry which is preliminary data.</text>
</comment>
<comment type="subunit">
    <text evidence="2">Homodimer.</text>
</comment>
<evidence type="ECO:0000256" key="3">
    <source>
        <dbReference type="SAM" id="MobiDB-lite"/>
    </source>
</evidence>
<dbReference type="EMBL" id="NMUQ01000001">
    <property type="protein sequence ID" value="OXM16018.1"/>
    <property type="molecule type" value="Genomic_DNA"/>
</dbReference>
<dbReference type="SUPFAM" id="SSF64005">
    <property type="entry name" value="Undecaprenyl diphosphate synthase"/>
    <property type="match status" value="1"/>
</dbReference>
<comment type="cofactor">
    <cofactor evidence="2">
        <name>Mg(2+)</name>
        <dbReference type="ChEBI" id="CHEBI:18420"/>
    </cofactor>
    <text evidence="2">Binds 2 magnesium ions per subunit.</text>
</comment>
<feature type="binding site" evidence="2">
    <location>
        <position position="202"/>
    </location>
    <ligand>
        <name>substrate</name>
    </ligand>
</feature>
<reference evidence="4 5" key="1">
    <citation type="submission" date="2017-07" db="EMBL/GenBank/DDBJ databases">
        <title>Paenibacillus herberti R33 genome sequencing and assembly.</title>
        <authorList>
            <person name="Su W."/>
        </authorList>
    </citation>
    <scope>NUCLEOTIDE SEQUENCE [LARGE SCALE GENOMIC DNA]</scope>
    <source>
        <strain evidence="4 5">R33</strain>
    </source>
</reference>
<feature type="active site" description="Proton acceptor" evidence="2">
    <location>
        <position position="82"/>
    </location>
</feature>
<name>A0A229P1N5_9BACL</name>
<dbReference type="GO" id="GO:0008834">
    <property type="term" value="F:ditrans,polycis-undecaprenyl-diphosphate synthase [(2E,6E)-farnesyl-diphosphate specific] activity"/>
    <property type="evidence" value="ECO:0007669"/>
    <property type="project" value="TreeGrafter"/>
</dbReference>
<dbReference type="Gene3D" id="3.40.1180.10">
    <property type="entry name" value="Decaprenyl diphosphate synthase-like"/>
    <property type="match status" value="1"/>
</dbReference>
<comment type="similarity">
    <text evidence="2">Belongs to the UPP synthase family.</text>
</comment>
<comment type="function">
    <text evidence="2">Catalyzes the condensation of isopentenyl diphosphate (IPP) with allylic pyrophosphates generating different type of terpenoids.</text>
</comment>
<dbReference type="HAMAP" id="MF_01139">
    <property type="entry name" value="ISPT"/>
    <property type="match status" value="1"/>
</dbReference>
<gene>
    <name evidence="4" type="ORF">CGZ75_04750</name>
</gene>
<evidence type="ECO:0000256" key="1">
    <source>
        <dbReference type="ARBA" id="ARBA00022679"/>
    </source>
</evidence>
<evidence type="ECO:0000313" key="4">
    <source>
        <dbReference type="EMBL" id="OXM16018.1"/>
    </source>
</evidence>
<feature type="binding site" evidence="2">
    <location>
        <begin position="35"/>
        <end position="38"/>
    </location>
    <ligand>
        <name>substrate</name>
    </ligand>
</feature>
<dbReference type="InterPro" id="IPR018520">
    <property type="entry name" value="UPP_synth-like_CS"/>
</dbReference>
<feature type="binding site" evidence="2">
    <location>
        <position position="39"/>
    </location>
    <ligand>
        <name>substrate</name>
    </ligand>
</feature>
<dbReference type="GO" id="GO:0016094">
    <property type="term" value="P:polyprenol biosynthetic process"/>
    <property type="evidence" value="ECO:0007669"/>
    <property type="project" value="TreeGrafter"/>
</dbReference>
<dbReference type="InterPro" id="IPR036424">
    <property type="entry name" value="UPP_synth-like_sf"/>
</dbReference>
<evidence type="ECO:0000313" key="5">
    <source>
        <dbReference type="Proteomes" id="UP000215145"/>
    </source>
</evidence>
<dbReference type="AlphaFoldDB" id="A0A229P1N5"/>
<dbReference type="Pfam" id="PF01255">
    <property type="entry name" value="Prenyltransf"/>
    <property type="match status" value="1"/>
</dbReference>
<keyword evidence="2" id="KW-0479">Metal-binding</keyword>
<dbReference type="GO" id="GO:0005829">
    <property type="term" value="C:cytosol"/>
    <property type="evidence" value="ECO:0007669"/>
    <property type="project" value="TreeGrafter"/>
</dbReference>
<dbReference type="NCBIfam" id="NF011405">
    <property type="entry name" value="PRK14830.1"/>
    <property type="match status" value="1"/>
</dbReference>
<dbReference type="CDD" id="cd00475">
    <property type="entry name" value="Cis_IPPS"/>
    <property type="match status" value="1"/>
</dbReference>
<dbReference type="InterPro" id="IPR001441">
    <property type="entry name" value="UPP_synth-like"/>
</dbReference>
<dbReference type="PROSITE" id="PS01066">
    <property type="entry name" value="UPP_SYNTHASE"/>
    <property type="match status" value="1"/>
</dbReference>
<keyword evidence="1 2" id="KW-0808">Transferase</keyword>
<feature type="binding site" evidence="2">
    <location>
        <position position="47"/>
    </location>
    <ligand>
        <name>substrate</name>
    </ligand>
</feature>
<feature type="binding site" evidence="2">
    <location>
        <position position="51"/>
    </location>
    <ligand>
        <name>substrate</name>
    </ligand>
</feature>
<accession>A0A229P1N5</accession>
<feature type="binding site" evidence="2">
    <location>
        <position position="34"/>
    </location>
    <ligand>
        <name>Mg(2+)</name>
        <dbReference type="ChEBI" id="CHEBI:18420"/>
    </ligand>
</feature>
<dbReference type="PANTHER" id="PTHR10291:SF0">
    <property type="entry name" value="DEHYDRODOLICHYL DIPHOSPHATE SYNTHASE 2"/>
    <property type="match status" value="1"/>
</dbReference>
<feature type="active site" evidence="2">
    <location>
        <position position="34"/>
    </location>
</feature>
<dbReference type="GO" id="GO:0030145">
    <property type="term" value="F:manganese ion binding"/>
    <property type="evidence" value="ECO:0007669"/>
    <property type="project" value="TreeGrafter"/>
</dbReference>
<feature type="region of interest" description="Disordered" evidence="3">
    <location>
        <begin position="1"/>
        <end position="21"/>
    </location>
</feature>
<feature type="binding site" evidence="2">
    <location>
        <begin position="208"/>
        <end position="210"/>
    </location>
    <ligand>
        <name>substrate</name>
    </ligand>
</feature>
<feature type="binding site" evidence="2">
    <location>
        <position position="221"/>
    </location>
    <ligand>
        <name>Mg(2+)</name>
        <dbReference type="ChEBI" id="CHEBI:18420"/>
    </ligand>
</feature>
<proteinExistence type="inferred from homology"/>
<dbReference type="GO" id="GO:0000287">
    <property type="term" value="F:magnesium ion binding"/>
    <property type="evidence" value="ECO:0007669"/>
    <property type="project" value="UniProtKB-UniRule"/>
</dbReference>
<dbReference type="OrthoDB" id="4191603at2"/>
<organism evidence="4 5">
    <name type="scientific">Paenibacillus herberti</name>
    <dbReference type="NCBI Taxonomy" id="1619309"/>
    <lineage>
        <taxon>Bacteria</taxon>
        <taxon>Bacillati</taxon>
        <taxon>Bacillota</taxon>
        <taxon>Bacilli</taxon>
        <taxon>Bacillales</taxon>
        <taxon>Paenibacillaceae</taxon>
        <taxon>Paenibacillus</taxon>
    </lineage>
</organism>
<evidence type="ECO:0000256" key="2">
    <source>
        <dbReference type="HAMAP-Rule" id="MF_01139"/>
    </source>
</evidence>
<dbReference type="EC" id="2.5.1.-" evidence="2"/>
<feature type="binding site" evidence="2">
    <location>
        <position position="83"/>
    </location>
    <ligand>
        <name>substrate</name>
    </ligand>
</feature>
<dbReference type="NCBIfam" id="TIGR00055">
    <property type="entry name" value="uppS"/>
    <property type="match status" value="1"/>
</dbReference>
<keyword evidence="2" id="KW-0460">Magnesium</keyword>
<feature type="binding site" evidence="2">
    <location>
        <position position="85"/>
    </location>
    <ligand>
        <name>substrate</name>
    </ligand>
</feature>
<sequence>MIDRFWSRRGKTSPQEADLPAGENVPQHVAIIMDGNGRWAQNRGLPRFAGHHSGMKAVKKVTMAADRAGVKYLTLYAFSTENWKRPKSEVDFLMRLPQEFLALELEELIENNVQVRMMGYQENLPSYTLEALEEAIEKTKDNTGLVLNFALNYGSRAEMVDAVRAIATDAVAGQLNPDDIDERLFAGRLFSSELPDPDLLIRTSGELRLSNFMLWQLAYSELWFTDVYWPAFTEELFQEAITEYQRRARRFGGLT</sequence>
<keyword evidence="5" id="KW-1185">Reference proteome</keyword>
<dbReference type="Proteomes" id="UP000215145">
    <property type="component" value="Unassembled WGS sequence"/>
</dbReference>